<dbReference type="Pfam" id="PF12157">
    <property type="entry name" value="DUF3591"/>
    <property type="match status" value="1"/>
</dbReference>
<accession>A0A7S4SCV8</accession>
<organism evidence="4">
    <name type="scientific">Ditylum brightwellii</name>
    <dbReference type="NCBI Taxonomy" id="49249"/>
    <lineage>
        <taxon>Eukaryota</taxon>
        <taxon>Sar</taxon>
        <taxon>Stramenopiles</taxon>
        <taxon>Ochrophyta</taxon>
        <taxon>Bacillariophyta</taxon>
        <taxon>Mediophyceae</taxon>
        <taxon>Lithodesmiophycidae</taxon>
        <taxon>Lithodesmiales</taxon>
        <taxon>Lithodesmiaceae</taxon>
        <taxon>Ditylum</taxon>
    </lineage>
</organism>
<feature type="domain" description="Transcription initiation factor TFIID subunit 1 histone acetyltransferase" evidence="3">
    <location>
        <begin position="23"/>
        <end position="162"/>
    </location>
</feature>
<evidence type="ECO:0000259" key="3">
    <source>
        <dbReference type="Pfam" id="PF12157"/>
    </source>
</evidence>
<dbReference type="GO" id="GO:0017025">
    <property type="term" value="F:TBP-class protein binding"/>
    <property type="evidence" value="ECO:0007669"/>
    <property type="project" value="InterPro"/>
</dbReference>
<dbReference type="GO" id="GO:0016251">
    <property type="term" value="F:RNA polymerase II general transcription initiation factor activity"/>
    <property type="evidence" value="ECO:0007669"/>
    <property type="project" value="InterPro"/>
</dbReference>
<evidence type="ECO:0000256" key="2">
    <source>
        <dbReference type="ARBA" id="ARBA00023242"/>
    </source>
</evidence>
<evidence type="ECO:0000313" key="4">
    <source>
        <dbReference type="EMBL" id="CAE4640992.1"/>
    </source>
</evidence>
<proteinExistence type="predicted"/>
<sequence>MILGKKPIYKQHHREGAPSLGVFLRPLPSSTFCVGQTEPRVKVFAPNTTGEKTFQAPFVTYQIAKNLHRTETKEGRGLRFDEINDRLFANTVILPNALRQRIKQVASYDKNTQIWTTKSIGFEDFPGVEALGRRFSPEGVAAFETSRAAHRRLCDMGMHTLYSGSSSVPSVGAAMVYLTCAVNAARERKSKMSKMVEHAKALKGSTKPTQIALYEMAASKLETVWKELRKKHEVARFIYEELQLAP</sequence>
<dbReference type="GO" id="GO:0005669">
    <property type="term" value="C:transcription factor TFIID complex"/>
    <property type="evidence" value="ECO:0007669"/>
    <property type="project" value="InterPro"/>
</dbReference>
<dbReference type="GO" id="GO:0051123">
    <property type="term" value="P:RNA polymerase II preinitiation complex assembly"/>
    <property type="evidence" value="ECO:0007669"/>
    <property type="project" value="TreeGrafter"/>
</dbReference>
<name>A0A7S4SCV8_9STRA</name>
<reference evidence="4" key="1">
    <citation type="submission" date="2021-01" db="EMBL/GenBank/DDBJ databases">
        <authorList>
            <person name="Corre E."/>
            <person name="Pelletier E."/>
            <person name="Niang G."/>
            <person name="Scheremetjew M."/>
            <person name="Finn R."/>
            <person name="Kale V."/>
            <person name="Holt S."/>
            <person name="Cochrane G."/>
            <person name="Meng A."/>
            <person name="Brown T."/>
            <person name="Cohen L."/>
        </authorList>
    </citation>
    <scope>NUCLEOTIDE SEQUENCE</scope>
    <source>
        <strain evidence="4">GSO104</strain>
    </source>
</reference>
<dbReference type="InterPro" id="IPR022591">
    <property type="entry name" value="TAF1_HAT_dom"/>
</dbReference>
<gene>
    <name evidence="4" type="ORF">DBRI00130_LOCUS32731</name>
</gene>
<comment type="subcellular location">
    <subcellularLocation>
        <location evidence="1">Nucleus</location>
    </subcellularLocation>
</comment>
<dbReference type="EMBL" id="HBNS01042092">
    <property type="protein sequence ID" value="CAE4640992.1"/>
    <property type="molecule type" value="Transcribed_RNA"/>
</dbReference>
<dbReference type="GO" id="GO:0004402">
    <property type="term" value="F:histone acetyltransferase activity"/>
    <property type="evidence" value="ECO:0007669"/>
    <property type="project" value="InterPro"/>
</dbReference>
<dbReference type="PANTHER" id="PTHR13900:SF0">
    <property type="entry name" value="TRANSCRIPTION INITIATION FACTOR TFIID SUBUNIT 1"/>
    <property type="match status" value="1"/>
</dbReference>
<dbReference type="PANTHER" id="PTHR13900">
    <property type="entry name" value="TRANSCRIPTION INITIATION FACTOR TFIID"/>
    <property type="match status" value="1"/>
</dbReference>
<keyword evidence="2" id="KW-0539">Nucleus</keyword>
<dbReference type="InterPro" id="IPR040240">
    <property type="entry name" value="TAF1"/>
</dbReference>
<evidence type="ECO:0000256" key="1">
    <source>
        <dbReference type="ARBA" id="ARBA00004123"/>
    </source>
</evidence>
<dbReference type="AlphaFoldDB" id="A0A7S4SCV8"/>
<protein>
    <recommendedName>
        <fullName evidence="3">Transcription initiation factor TFIID subunit 1 histone acetyltransferase domain-containing protein</fullName>
    </recommendedName>
</protein>